<dbReference type="NCBIfam" id="NF003765">
    <property type="entry name" value="PRK05359.1"/>
    <property type="match status" value="1"/>
</dbReference>
<organism evidence="6 7">
    <name type="scientific">Blumeria hordei</name>
    <name type="common">Barley powdery mildew</name>
    <name type="synonym">Blumeria graminis f. sp. hordei</name>
    <dbReference type="NCBI Taxonomy" id="2867405"/>
    <lineage>
        <taxon>Eukaryota</taxon>
        <taxon>Fungi</taxon>
        <taxon>Dikarya</taxon>
        <taxon>Ascomycota</taxon>
        <taxon>Pezizomycotina</taxon>
        <taxon>Leotiomycetes</taxon>
        <taxon>Erysiphales</taxon>
        <taxon>Erysiphaceae</taxon>
        <taxon>Blumeria</taxon>
    </lineage>
</organism>
<evidence type="ECO:0000256" key="1">
    <source>
        <dbReference type="ARBA" id="ARBA00009921"/>
    </source>
</evidence>
<evidence type="ECO:0000256" key="2">
    <source>
        <dbReference type="ARBA" id="ARBA00022722"/>
    </source>
</evidence>
<dbReference type="EMBL" id="UNSH01000067">
    <property type="protein sequence ID" value="SZF04693.1"/>
    <property type="molecule type" value="Genomic_DNA"/>
</dbReference>
<dbReference type="InterPro" id="IPR036397">
    <property type="entry name" value="RNaseH_sf"/>
</dbReference>
<evidence type="ECO:0000313" key="7">
    <source>
        <dbReference type="Proteomes" id="UP000275772"/>
    </source>
</evidence>
<dbReference type="InterPro" id="IPR012337">
    <property type="entry name" value="RNaseH-like_sf"/>
</dbReference>
<dbReference type="PANTHER" id="PTHR11046">
    <property type="entry name" value="OLIGORIBONUCLEASE, MITOCHONDRIAL"/>
    <property type="match status" value="1"/>
</dbReference>
<dbReference type="AlphaFoldDB" id="A0A383UWH4"/>
<reference evidence="6 7" key="1">
    <citation type="submission" date="2017-11" db="EMBL/GenBank/DDBJ databases">
        <authorList>
            <person name="Kracher B."/>
        </authorList>
    </citation>
    <scope>NUCLEOTIDE SEQUENCE [LARGE SCALE GENOMIC DNA]</scope>
    <source>
        <strain evidence="6 7">RACE1</strain>
    </source>
</reference>
<keyword evidence="4" id="KW-0269">Exonuclease</keyword>
<dbReference type="Pfam" id="PF00929">
    <property type="entry name" value="RNase_T"/>
    <property type="match status" value="1"/>
</dbReference>
<keyword evidence="3" id="KW-0378">Hydrolase</keyword>
<dbReference type="GO" id="GO:0003676">
    <property type="term" value="F:nucleic acid binding"/>
    <property type="evidence" value="ECO:0007669"/>
    <property type="project" value="InterPro"/>
</dbReference>
<dbReference type="InterPro" id="IPR013520">
    <property type="entry name" value="Ribonucl_H"/>
</dbReference>
<evidence type="ECO:0000256" key="3">
    <source>
        <dbReference type="ARBA" id="ARBA00022801"/>
    </source>
</evidence>
<proteinExistence type="inferred from homology"/>
<dbReference type="PANTHER" id="PTHR11046:SF0">
    <property type="entry name" value="OLIGORIBONUCLEASE, MITOCHONDRIAL"/>
    <property type="match status" value="1"/>
</dbReference>
<dbReference type="SMART" id="SM00479">
    <property type="entry name" value="EXOIII"/>
    <property type="match status" value="1"/>
</dbReference>
<comment type="similarity">
    <text evidence="1">Belongs to the oligoribonuclease family.</text>
</comment>
<dbReference type="SUPFAM" id="SSF53098">
    <property type="entry name" value="Ribonuclease H-like"/>
    <property type="match status" value="1"/>
</dbReference>
<dbReference type="GO" id="GO:0005739">
    <property type="term" value="C:mitochondrion"/>
    <property type="evidence" value="ECO:0007669"/>
    <property type="project" value="TreeGrafter"/>
</dbReference>
<name>A0A383UWH4_BLUHO</name>
<accession>A0A383UWH4</accession>
<evidence type="ECO:0000256" key="4">
    <source>
        <dbReference type="ARBA" id="ARBA00022839"/>
    </source>
</evidence>
<dbReference type="GO" id="GO:0000175">
    <property type="term" value="F:3'-5'-RNA exonuclease activity"/>
    <property type="evidence" value="ECO:0007669"/>
    <property type="project" value="InterPro"/>
</dbReference>
<evidence type="ECO:0000313" key="6">
    <source>
        <dbReference type="EMBL" id="SZF04693.1"/>
    </source>
</evidence>
<dbReference type="Gene3D" id="3.30.420.10">
    <property type="entry name" value="Ribonuclease H-like superfamily/Ribonuclease H"/>
    <property type="match status" value="1"/>
</dbReference>
<dbReference type="InterPro" id="IPR022894">
    <property type="entry name" value="Oligoribonuclease"/>
</dbReference>
<dbReference type="Proteomes" id="UP000275772">
    <property type="component" value="Unassembled WGS sequence"/>
</dbReference>
<sequence length="192" mass="21822">MTAIDRASPLVWIDCEMTGLDAKSDVILEIFCIITNGQLEVLDEVGWGAVIQQPKETLDNMGEWCTRVHGQSGLTAAVLSSITSPEEAAHELLCYVKKFVPEPRTALLAGNSVHADKLFLREEPYREFHDYLHYRIFDVSTIKEAANRWSPKKILESLPRKTSCHKARNDILESIEEARYYKEMIFQHNGGN</sequence>
<feature type="domain" description="Exonuclease" evidence="5">
    <location>
        <begin position="9"/>
        <end position="187"/>
    </location>
</feature>
<dbReference type="VEuPathDB" id="FungiDB:BLGHR1_15491"/>
<dbReference type="FunFam" id="3.30.420.10:FF:000003">
    <property type="entry name" value="Oligoribonuclease"/>
    <property type="match status" value="1"/>
</dbReference>
<gene>
    <name evidence="6" type="ORF">BLGHR1_15491</name>
</gene>
<dbReference type="CDD" id="cd06135">
    <property type="entry name" value="Orn"/>
    <property type="match status" value="1"/>
</dbReference>
<protein>
    <recommendedName>
        <fullName evidence="5">Exonuclease domain-containing protein</fullName>
    </recommendedName>
</protein>
<evidence type="ECO:0000259" key="5">
    <source>
        <dbReference type="SMART" id="SM00479"/>
    </source>
</evidence>
<keyword evidence="2" id="KW-0540">Nuclease</keyword>